<name>A0A1I2KFW1_9FLAO</name>
<evidence type="ECO:0000313" key="4">
    <source>
        <dbReference type="Proteomes" id="UP000199116"/>
    </source>
</evidence>
<gene>
    <name evidence="3" type="ORF">SAMN04488033_10327</name>
</gene>
<dbReference type="AlphaFoldDB" id="A0A1I2KFW1"/>
<dbReference type="InterPro" id="IPR015421">
    <property type="entry name" value="PyrdxlP-dep_Trfase_major"/>
</dbReference>
<dbReference type="InterPro" id="IPR015422">
    <property type="entry name" value="PyrdxlP-dep_Trfase_small"/>
</dbReference>
<keyword evidence="3" id="KW-0456">Lyase</keyword>
<dbReference type="Gene3D" id="3.90.1150.10">
    <property type="entry name" value="Aspartate Aminotransferase, domain 1"/>
    <property type="match status" value="1"/>
</dbReference>
<dbReference type="GO" id="GO:0016829">
    <property type="term" value="F:lyase activity"/>
    <property type="evidence" value="ECO:0007669"/>
    <property type="project" value="UniProtKB-KW"/>
</dbReference>
<dbReference type="Proteomes" id="UP000199116">
    <property type="component" value="Unassembled WGS sequence"/>
</dbReference>
<accession>A0A1I2KFW1</accession>
<keyword evidence="1" id="KW-0663">Pyridoxal phosphate</keyword>
<sequence length="361" mass="41003">MENLRKGFPVLEQYTYLNTAASGLLPEAVWEFRQNHDLDFLLGASVFKEKQAGILSKTRELVGETFVCPHTQVALVPNFSYGFNTLLEGLEKPQKALLVKNDYPSLNWAVESRDFEISYAEINESLEKNIAEAFEKQQPDFFAFSVVQYINGIKIDLEFLQNLKKEYPETLFIADGTQFCGTEAYNFNESAIDILICSTYKWLNAGYGNAFMLFKKEVEGKIAPKALGFGSLQGKYKAHEGNFIGKFEPGHQDTLNYGSLAEALKLIKKIGIGEISSRIKALSRKAKSEFTKMNLLEESVVNRAEHSSIFNIKGNNKLFEYLRSKQIITSQRGEGIRVSFHYFNTEKELNLLLKELRNFGI</sequence>
<feature type="domain" description="Aminotransferase class V" evidence="2">
    <location>
        <begin position="16"/>
        <end position="348"/>
    </location>
</feature>
<dbReference type="RefSeq" id="WP_093302801.1">
    <property type="nucleotide sequence ID" value="NZ_FOOH01000003.1"/>
</dbReference>
<keyword evidence="4" id="KW-1185">Reference proteome</keyword>
<dbReference type="InterPro" id="IPR015424">
    <property type="entry name" value="PyrdxlP-dep_Trfase"/>
</dbReference>
<evidence type="ECO:0000256" key="1">
    <source>
        <dbReference type="ARBA" id="ARBA00022898"/>
    </source>
</evidence>
<protein>
    <submittedName>
        <fullName evidence="3">Selenocysteine lyase/Cysteine desulfurase</fullName>
    </submittedName>
</protein>
<dbReference type="SUPFAM" id="SSF53383">
    <property type="entry name" value="PLP-dependent transferases"/>
    <property type="match status" value="1"/>
</dbReference>
<reference evidence="4" key="1">
    <citation type="submission" date="2016-10" db="EMBL/GenBank/DDBJ databases">
        <authorList>
            <person name="Varghese N."/>
            <person name="Submissions S."/>
        </authorList>
    </citation>
    <scope>NUCLEOTIDE SEQUENCE [LARGE SCALE GENOMIC DNA]</scope>
    <source>
        <strain evidence="4">DSM 23515</strain>
    </source>
</reference>
<dbReference type="EMBL" id="FOOH01000003">
    <property type="protein sequence ID" value="SFF65268.1"/>
    <property type="molecule type" value="Genomic_DNA"/>
</dbReference>
<evidence type="ECO:0000259" key="2">
    <source>
        <dbReference type="Pfam" id="PF00266"/>
    </source>
</evidence>
<dbReference type="PANTHER" id="PTHR43586:SF15">
    <property type="entry name" value="BLR3095 PROTEIN"/>
    <property type="match status" value="1"/>
</dbReference>
<dbReference type="PANTHER" id="PTHR43586">
    <property type="entry name" value="CYSTEINE DESULFURASE"/>
    <property type="match status" value="1"/>
</dbReference>
<dbReference type="Pfam" id="PF00266">
    <property type="entry name" value="Aminotran_5"/>
    <property type="match status" value="1"/>
</dbReference>
<proteinExistence type="predicted"/>
<dbReference type="InterPro" id="IPR000192">
    <property type="entry name" value="Aminotrans_V_dom"/>
</dbReference>
<dbReference type="Gene3D" id="3.40.640.10">
    <property type="entry name" value="Type I PLP-dependent aspartate aminotransferase-like (Major domain)"/>
    <property type="match status" value="1"/>
</dbReference>
<organism evidence="3 4">
    <name type="scientific">Salegentibacter agarivorans</name>
    <dbReference type="NCBI Taxonomy" id="345907"/>
    <lineage>
        <taxon>Bacteria</taxon>
        <taxon>Pseudomonadati</taxon>
        <taxon>Bacteroidota</taxon>
        <taxon>Flavobacteriia</taxon>
        <taxon>Flavobacteriales</taxon>
        <taxon>Flavobacteriaceae</taxon>
        <taxon>Salegentibacter</taxon>
    </lineage>
</organism>
<evidence type="ECO:0000313" key="3">
    <source>
        <dbReference type="EMBL" id="SFF65268.1"/>
    </source>
</evidence>